<evidence type="ECO:0000313" key="3">
    <source>
        <dbReference type="Proteomes" id="UP001190700"/>
    </source>
</evidence>
<organism evidence="2 3">
    <name type="scientific">Cymbomonas tetramitiformis</name>
    <dbReference type="NCBI Taxonomy" id="36881"/>
    <lineage>
        <taxon>Eukaryota</taxon>
        <taxon>Viridiplantae</taxon>
        <taxon>Chlorophyta</taxon>
        <taxon>Pyramimonadophyceae</taxon>
        <taxon>Pyramimonadales</taxon>
        <taxon>Pyramimonadaceae</taxon>
        <taxon>Cymbomonas</taxon>
    </lineage>
</organism>
<name>A0AAE0G1P3_9CHLO</name>
<feature type="region of interest" description="Disordered" evidence="1">
    <location>
        <begin position="106"/>
        <end position="126"/>
    </location>
</feature>
<dbReference type="AlphaFoldDB" id="A0AAE0G1P3"/>
<gene>
    <name evidence="2" type="ORF">CYMTET_21689</name>
</gene>
<protein>
    <submittedName>
        <fullName evidence="2">Uncharacterized protein</fullName>
    </submittedName>
</protein>
<reference evidence="2 3" key="1">
    <citation type="journal article" date="2015" name="Genome Biol. Evol.">
        <title>Comparative Genomics of a Bacterivorous Green Alga Reveals Evolutionary Causalities and Consequences of Phago-Mixotrophic Mode of Nutrition.</title>
        <authorList>
            <person name="Burns J.A."/>
            <person name="Paasch A."/>
            <person name="Narechania A."/>
            <person name="Kim E."/>
        </authorList>
    </citation>
    <scope>NUCLEOTIDE SEQUENCE [LARGE SCALE GENOMIC DNA]</scope>
    <source>
        <strain evidence="2 3">PLY_AMNH</strain>
    </source>
</reference>
<feature type="region of interest" description="Disordered" evidence="1">
    <location>
        <begin position="46"/>
        <end position="86"/>
    </location>
</feature>
<evidence type="ECO:0000256" key="1">
    <source>
        <dbReference type="SAM" id="MobiDB-lite"/>
    </source>
</evidence>
<accession>A0AAE0G1P3</accession>
<dbReference type="Proteomes" id="UP001190700">
    <property type="component" value="Unassembled WGS sequence"/>
</dbReference>
<dbReference type="EMBL" id="LGRX02010693">
    <property type="protein sequence ID" value="KAK3269890.1"/>
    <property type="molecule type" value="Genomic_DNA"/>
</dbReference>
<keyword evidence="3" id="KW-1185">Reference proteome</keyword>
<proteinExistence type="predicted"/>
<evidence type="ECO:0000313" key="2">
    <source>
        <dbReference type="EMBL" id="KAK3269890.1"/>
    </source>
</evidence>
<comment type="caution">
    <text evidence="2">The sequence shown here is derived from an EMBL/GenBank/DDBJ whole genome shotgun (WGS) entry which is preliminary data.</text>
</comment>
<sequence length="167" mass="18080">MLAREETLLPTLFQSVRRAITPLMDPVVMDVMGAVQEDIEGRTSTGAVAKAQRAARRQLRNAEESPALAPMPSSSEPHKVSAQATPDQQAVLASLDDRALLAELQRRRQRGRVGSVSDDASEPDLAKKVLVEDAARNDDEFEAELHDLQVNCTAEACVRPAKKSAGP</sequence>